<accession>A0A7S7LYD5</accession>
<dbReference type="PANTHER" id="PTHR11601:SF34">
    <property type="entry name" value="CYSTEINE DESULFURASE"/>
    <property type="match status" value="1"/>
</dbReference>
<evidence type="ECO:0000313" key="4">
    <source>
        <dbReference type="Proteomes" id="UP000593836"/>
    </source>
</evidence>
<dbReference type="SUPFAM" id="SSF53383">
    <property type="entry name" value="PLP-dependent transferases"/>
    <property type="match status" value="1"/>
</dbReference>
<dbReference type="RefSeq" id="WP_194365526.1">
    <property type="nucleotide sequence ID" value="NZ_CP054493.1"/>
</dbReference>
<keyword evidence="4" id="KW-1185">Reference proteome</keyword>
<dbReference type="InterPro" id="IPR015422">
    <property type="entry name" value="PyrdxlP-dep_Trfase_small"/>
</dbReference>
<dbReference type="AlphaFoldDB" id="A0A7S7LYD5"/>
<dbReference type="Gene3D" id="3.90.1150.10">
    <property type="entry name" value="Aspartate Aminotransferase, domain 1"/>
    <property type="match status" value="1"/>
</dbReference>
<dbReference type="Proteomes" id="UP000593836">
    <property type="component" value="Chromosome"/>
</dbReference>
<dbReference type="InterPro" id="IPR015424">
    <property type="entry name" value="PyrdxlP-dep_Trfase"/>
</dbReference>
<protein>
    <submittedName>
        <fullName evidence="3">Cysteine desulfurase</fullName>
    </submittedName>
</protein>
<evidence type="ECO:0000313" key="3">
    <source>
        <dbReference type="EMBL" id="QOY53691.1"/>
    </source>
</evidence>
<evidence type="ECO:0000256" key="2">
    <source>
        <dbReference type="ARBA" id="ARBA00050776"/>
    </source>
</evidence>
<comment type="cofactor">
    <cofactor evidence="1">
        <name>pyridoxal 5'-phosphate</name>
        <dbReference type="ChEBI" id="CHEBI:597326"/>
    </cofactor>
</comment>
<dbReference type="EMBL" id="CP054493">
    <property type="protein sequence ID" value="QOY53691.1"/>
    <property type="molecule type" value="Genomic_DNA"/>
</dbReference>
<proteinExistence type="predicted"/>
<sequence>MYKLNCLNYPQANDVSVSKTLSIEPLNSNVKFEEMSKDLTSRFNFSSLHSFSFSKEGFLGLMLEFKSNIAVSLGESEAVVQAAELYESLGFSVTYVNLMPDGTIDYKAISSIKEEYLFVSPYIIDTFVKVDLQKVKEVFSGTVISNISATLDANHCDVAYFDAYKLSGYFTHSILLHNNLFKEQNLASIDTVGLKLITDAINKDKEAVTCKEEFINALKESLGDDIIFFVDSDLTLNNVVHFGLKGIKAREVIRNLSLSSIFVTNGEGCSLGLSRPSRIIQAMGYTELQSRQAISLSFCKNLNSEEILHVASKIGKSYRQIKALHG</sequence>
<dbReference type="PANTHER" id="PTHR11601">
    <property type="entry name" value="CYSTEINE DESULFURYLASE FAMILY MEMBER"/>
    <property type="match status" value="1"/>
</dbReference>
<reference evidence="3 4" key="1">
    <citation type="submission" date="2020-05" db="EMBL/GenBank/DDBJ databases">
        <title>Sulfurimonas marisnigri, sp. nov., and Sulfurimonas baltica, sp. nov., manganese oxide reducing chemolithoautotrophs of the class Epsilonproteobacteria isolated from the pelagic redoxclines of the Black and Baltic Seas and emended description of the genus Sulfurimonas.</title>
        <authorList>
            <person name="Henkel J.V."/>
            <person name="Laudan C."/>
            <person name="Werner J."/>
            <person name="Neu T."/>
            <person name="Plewe S."/>
            <person name="Sproer C."/>
            <person name="Bunk B."/>
            <person name="Schulz-Vogt H.N."/>
        </authorList>
    </citation>
    <scope>NUCLEOTIDE SEQUENCE [LARGE SCALE GENOMIC DNA]</scope>
    <source>
        <strain evidence="3 4">SoZ1</strain>
    </source>
</reference>
<dbReference type="KEGG" id="smas:HUE87_07175"/>
<dbReference type="GO" id="GO:0031071">
    <property type="term" value="F:cysteine desulfurase activity"/>
    <property type="evidence" value="ECO:0007669"/>
    <property type="project" value="UniProtKB-EC"/>
</dbReference>
<gene>
    <name evidence="3" type="ORF">HUE87_07175</name>
</gene>
<organism evidence="3 4">
    <name type="scientific">Candidatus Sulfurimonas marisnigri</name>
    <dbReference type="NCBI Taxonomy" id="2740405"/>
    <lineage>
        <taxon>Bacteria</taxon>
        <taxon>Pseudomonadati</taxon>
        <taxon>Campylobacterota</taxon>
        <taxon>Epsilonproteobacteria</taxon>
        <taxon>Campylobacterales</taxon>
        <taxon>Sulfurimonadaceae</taxon>
        <taxon>Sulfurimonas</taxon>
    </lineage>
</organism>
<evidence type="ECO:0000256" key="1">
    <source>
        <dbReference type="ARBA" id="ARBA00001933"/>
    </source>
</evidence>
<comment type="catalytic activity">
    <reaction evidence="2">
        <text>(sulfur carrier)-H + L-cysteine = (sulfur carrier)-SH + L-alanine</text>
        <dbReference type="Rhea" id="RHEA:43892"/>
        <dbReference type="Rhea" id="RHEA-COMP:14737"/>
        <dbReference type="Rhea" id="RHEA-COMP:14739"/>
        <dbReference type="ChEBI" id="CHEBI:29917"/>
        <dbReference type="ChEBI" id="CHEBI:35235"/>
        <dbReference type="ChEBI" id="CHEBI:57972"/>
        <dbReference type="ChEBI" id="CHEBI:64428"/>
        <dbReference type="EC" id="2.8.1.7"/>
    </reaction>
</comment>
<name>A0A7S7LYD5_9BACT</name>